<evidence type="ECO:0000256" key="6">
    <source>
        <dbReference type="ARBA" id="ARBA00022989"/>
    </source>
</evidence>
<dbReference type="Proteomes" id="UP001283361">
    <property type="component" value="Unassembled WGS sequence"/>
</dbReference>
<keyword evidence="7" id="KW-0496">Mitochondrion</keyword>
<evidence type="ECO:0000256" key="7">
    <source>
        <dbReference type="ARBA" id="ARBA00023128"/>
    </source>
</evidence>
<evidence type="ECO:0000256" key="2">
    <source>
        <dbReference type="ARBA" id="ARBA00008699"/>
    </source>
</evidence>
<dbReference type="InterPro" id="IPR039205">
    <property type="entry name" value="NDUFA11"/>
</dbReference>
<comment type="caution">
    <text evidence="11">The sequence shown here is derived from an EMBL/GenBank/DDBJ whole genome shotgun (WGS) entry which is preliminary data.</text>
</comment>
<dbReference type="GO" id="GO:0045271">
    <property type="term" value="C:respiratory chain complex I"/>
    <property type="evidence" value="ECO:0007669"/>
    <property type="project" value="InterPro"/>
</dbReference>
<gene>
    <name evidence="11" type="ORF">RRG08_059615</name>
</gene>
<comment type="similarity">
    <text evidence="2">Belongs to the complex I NDUFA11 subunit family.</text>
</comment>
<dbReference type="PANTHER" id="PTHR21382:SF1">
    <property type="entry name" value="NADH DEHYDROGENASE [UBIQUINONE] 1 ALPHA SUBCOMPLEX SUBUNIT 11"/>
    <property type="match status" value="1"/>
</dbReference>
<evidence type="ECO:0000313" key="11">
    <source>
        <dbReference type="EMBL" id="KAK3787122.1"/>
    </source>
</evidence>
<accession>A0AAE1AI26</accession>
<evidence type="ECO:0000256" key="1">
    <source>
        <dbReference type="ARBA" id="ARBA00004292"/>
    </source>
</evidence>
<organism evidence="11 12">
    <name type="scientific">Elysia crispata</name>
    <name type="common">lettuce slug</name>
    <dbReference type="NCBI Taxonomy" id="231223"/>
    <lineage>
        <taxon>Eukaryota</taxon>
        <taxon>Metazoa</taxon>
        <taxon>Spiralia</taxon>
        <taxon>Lophotrochozoa</taxon>
        <taxon>Mollusca</taxon>
        <taxon>Gastropoda</taxon>
        <taxon>Heterobranchia</taxon>
        <taxon>Euthyneura</taxon>
        <taxon>Panpulmonata</taxon>
        <taxon>Sacoglossa</taxon>
        <taxon>Placobranchoidea</taxon>
        <taxon>Plakobranchidae</taxon>
        <taxon>Elysia</taxon>
    </lineage>
</organism>
<keyword evidence="5" id="KW-0999">Mitochondrion inner membrane</keyword>
<dbReference type="AlphaFoldDB" id="A0AAE1AI26"/>
<evidence type="ECO:0000256" key="9">
    <source>
        <dbReference type="ARBA" id="ARBA00030608"/>
    </source>
</evidence>
<dbReference type="GO" id="GO:0005743">
    <property type="term" value="C:mitochondrial inner membrane"/>
    <property type="evidence" value="ECO:0007669"/>
    <property type="project" value="UniProtKB-SubCell"/>
</dbReference>
<reference evidence="11" key="1">
    <citation type="journal article" date="2023" name="G3 (Bethesda)">
        <title>A reference genome for the long-term kleptoplast-retaining sea slug Elysia crispata morphotype clarki.</title>
        <authorList>
            <person name="Eastman K.E."/>
            <person name="Pendleton A.L."/>
            <person name="Shaikh M.A."/>
            <person name="Suttiyut T."/>
            <person name="Ogas R."/>
            <person name="Tomko P."/>
            <person name="Gavelis G."/>
            <person name="Widhalm J.R."/>
            <person name="Wisecaver J.H."/>
        </authorList>
    </citation>
    <scope>NUCLEOTIDE SEQUENCE</scope>
    <source>
        <strain evidence="11">ECLA1</strain>
    </source>
</reference>
<keyword evidence="8" id="KW-0472">Membrane</keyword>
<evidence type="ECO:0000256" key="3">
    <source>
        <dbReference type="ARBA" id="ARBA00018191"/>
    </source>
</evidence>
<evidence type="ECO:0000256" key="4">
    <source>
        <dbReference type="ARBA" id="ARBA00022692"/>
    </source>
</evidence>
<dbReference type="PANTHER" id="PTHR21382">
    <property type="entry name" value="NADH-UBIQUINONE OXIDOREDUCTASE SUBUNIT"/>
    <property type="match status" value="1"/>
</dbReference>
<keyword evidence="4" id="KW-0812">Transmembrane</keyword>
<dbReference type="EMBL" id="JAWDGP010001898">
    <property type="protein sequence ID" value="KAK3787122.1"/>
    <property type="molecule type" value="Genomic_DNA"/>
</dbReference>
<evidence type="ECO:0000256" key="8">
    <source>
        <dbReference type="ARBA" id="ARBA00023136"/>
    </source>
</evidence>
<name>A0AAE1AI26_9GAST</name>
<proteinExistence type="inferred from homology"/>
<comment type="subcellular location">
    <subcellularLocation>
        <location evidence="1">Mitochondrion inner membrane</location>
        <topology evidence="1">Multi-pass membrane protein</topology>
        <orientation evidence="1">Matrix side</orientation>
    </subcellularLocation>
</comment>
<evidence type="ECO:0000256" key="5">
    <source>
        <dbReference type="ARBA" id="ARBA00022792"/>
    </source>
</evidence>
<keyword evidence="6" id="KW-1133">Transmembrane helix</keyword>
<evidence type="ECO:0000256" key="10">
    <source>
        <dbReference type="ARBA" id="ARBA00031497"/>
    </source>
</evidence>
<protein>
    <recommendedName>
        <fullName evidence="3">NADH dehydrogenase [ubiquinone] 1 alpha subcomplex subunit 11</fullName>
    </recommendedName>
    <alternativeName>
        <fullName evidence="9">Complex I-B14.7</fullName>
    </alternativeName>
    <alternativeName>
        <fullName evidence="10">NADH-ubiquinone oxidoreductase subunit B14.7</fullName>
    </alternativeName>
</protein>
<keyword evidence="12" id="KW-1185">Reference proteome</keyword>
<dbReference type="GO" id="GO:0006120">
    <property type="term" value="P:mitochondrial electron transport, NADH to ubiquinone"/>
    <property type="evidence" value="ECO:0007669"/>
    <property type="project" value="InterPro"/>
</dbReference>
<sequence>MAESKVRYNTDIPTEYFLKYRDNAESKPGDFYYGRDTDMLYKTWIAMKRGALVGVCTGVAMGTYPPVEGFSIGPALEKAYRHGLPPFIAATTFGVTMSLTANIRHKEDALNHAIGGYAAGTMIGAWYKSQKIGVATGILLAIVASSFKKSSDYGIFERSMQNRHERVFDFYRTGWMIERPPQEGVDDAEKNDAVKHYSP</sequence>
<evidence type="ECO:0000313" key="12">
    <source>
        <dbReference type="Proteomes" id="UP001283361"/>
    </source>
</evidence>